<dbReference type="PATRIC" id="fig|1261.3.peg.1698"/>
<reference evidence="2 3" key="1">
    <citation type="submission" date="2016-02" db="EMBL/GenBank/DDBJ databases">
        <authorList>
            <person name="Wen L."/>
            <person name="He K."/>
            <person name="Yang H."/>
        </authorList>
    </citation>
    <scope>NUCLEOTIDE SEQUENCE [LARGE SCALE GENOMIC DNA]</scope>
    <source>
        <strain evidence="2 3">MJR8628A</strain>
    </source>
</reference>
<evidence type="ECO:0008006" key="4">
    <source>
        <dbReference type="Google" id="ProtNLM"/>
    </source>
</evidence>
<feature type="transmembrane region" description="Helical" evidence="1">
    <location>
        <begin position="20"/>
        <end position="37"/>
    </location>
</feature>
<keyword evidence="1" id="KW-0472">Membrane</keyword>
<dbReference type="Pfam" id="PF11188">
    <property type="entry name" value="DUF2975"/>
    <property type="match status" value="1"/>
</dbReference>
<sequence>MKNTSQQLLDKPIFKKLLSLSMLACGFFTFALFLNIISEGNLVLKFLTSNNHSIKEIYKFTDTLICIFIFIVFCTLFRIYHSLYKNPIVTRNIRNLKCISYLLIVIALCIQFKLIIYSNNYNINIESFIIPINMFSSMLIAFSLIVRVFSQIISRAIEFKVDNDYTI</sequence>
<name>A0A135YMH5_9FIRM</name>
<comment type="caution">
    <text evidence="2">The sequence shown here is derived from an EMBL/GenBank/DDBJ whole genome shotgun (WGS) entry which is preliminary data.</text>
</comment>
<feature type="transmembrane region" description="Helical" evidence="1">
    <location>
        <begin position="98"/>
        <end position="116"/>
    </location>
</feature>
<gene>
    <name evidence="2" type="ORF">HMPREF3195_01720</name>
</gene>
<proteinExistence type="predicted"/>
<accession>A0A135YMH5</accession>
<protein>
    <recommendedName>
        <fullName evidence="4">DUF2975 domain-containing protein</fullName>
    </recommendedName>
</protein>
<keyword evidence="1" id="KW-0812">Transmembrane</keyword>
<feature type="transmembrane region" description="Helical" evidence="1">
    <location>
        <begin position="57"/>
        <end position="77"/>
    </location>
</feature>
<dbReference type="RefSeq" id="WP_060917058.1">
    <property type="nucleotide sequence ID" value="NZ_JASPAB010000039.1"/>
</dbReference>
<dbReference type="AlphaFoldDB" id="A0A135YMH5"/>
<dbReference type="EMBL" id="LSQZ01000087">
    <property type="protein sequence ID" value="KXI10600.1"/>
    <property type="molecule type" value="Genomic_DNA"/>
</dbReference>
<evidence type="ECO:0000256" key="1">
    <source>
        <dbReference type="SAM" id="Phobius"/>
    </source>
</evidence>
<organism evidence="2 3">
    <name type="scientific">Peptostreptococcus anaerobius</name>
    <dbReference type="NCBI Taxonomy" id="1261"/>
    <lineage>
        <taxon>Bacteria</taxon>
        <taxon>Bacillati</taxon>
        <taxon>Bacillota</taxon>
        <taxon>Clostridia</taxon>
        <taxon>Peptostreptococcales</taxon>
        <taxon>Peptostreptococcaceae</taxon>
        <taxon>Peptostreptococcus</taxon>
    </lineage>
</organism>
<evidence type="ECO:0000313" key="2">
    <source>
        <dbReference type="EMBL" id="KXI10600.1"/>
    </source>
</evidence>
<dbReference type="InterPro" id="IPR021354">
    <property type="entry name" value="DUF2975"/>
</dbReference>
<feature type="transmembrane region" description="Helical" evidence="1">
    <location>
        <begin position="128"/>
        <end position="150"/>
    </location>
</feature>
<dbReference type="STRING" id="1261.HMPREF3195_01720"/>
<keyword evidence="1" id="KW-1133">Transmembrane helix</keyword>
<evidence type="ECO:0000313" key="3">
    <source>
        <dbReference type="Proteomes" id="UP000070326"/>
    </source>
</evidence>
<dbReference type="Proteomes" id="UP000070326">
    <property type="component" value="Unassembled WGS sequence"/>
</dbReference>